<dbReference type="InterPro" id="IPR011006">
    <property type="entry name" value="CheY-like_superfamily"/>
</dbReference>
<reference evidence="6" key="1">
    <citation type="submission" date="2020-10" db="EMBL/GenBank/DDBJ databases">
        <title>Phylogeny of dyella-like bacteria.</title>
        <authorList>
            <person name="Fu J."/>
        </authorList>
    </citation>
    <scope>NUCLEOTIDE SEQUENCE</scope>
    <source>
        <strain evidence="6">DHOC52</strain>
    </source>
</reference>
<protein>
    <submittedName>
        <fullName evidence="6">Response regulator transcription factor</fullName>
    </submittedName>
</protein>
<comment type="caution">
    <text evidence="6">The sequence shown here is derived from an EMBL/GenBank/DDBJ whole genome shotgun (WGS) entry which is preliminary data.</text>
</comment>
<dbReference type="CDD" id="cd06170">
    <property type="entry name" value="LuxR_C_like"/>
    <property type="match status" value="1"/>
</dbReference>
<evidence type="ECO:0000259" key="5">
    <source>
        <dbReference type="PROSITE" id="PS50110"/>
    </source>
</evidence>
<dbReference type="PANTHER" id="PTHR43214:SF43">
    <property type="entry name" value="TWO-COMPONENT RESPONSE REGULATOR"/>
    <property type="match status" value="1"/>
</dbReference>
<keyword evidence="2" id="KW-0238">DNA-binding</keyword>
<accession>A0ABS2K5I1</accession>
<dbReference type="InterPro" id="IPR039420">
    <property type="entry name" value="WalR-like"/>
</dbReference>
<dbReference type="SUPFAM" id="SSF52172">
    <property type="entry name" value="CheY-like"/>
    <property type="match status" value="1"/>
</dbReference>
<evidence type="ECO:0000313" key="6">
    <source>
        <dbReference type="EMBL" id="MBM7126012.1"/>
    </source>
</evidence>
<proteinExistence type="predicted"/>
<evidence type="ECO:0000256" key="2">
    <source>
        <dbReference type="ARBA" id="ARBA00023125"/>
    </source>
</evidence>
<evidence type="ECO:0000313" key="7">
    <source>
        <dbReference type="Proteomes" id="UP001430149"/>
    </source>
</evidence>
<dbReference type="InterPro" id="IPR000792">
    <property type="entry name" value="Tscrpt_reg_LuxR_C"/>
</dbReference>
<dbReference type="Pfam" id="PF00196">
    <property type="entry name" value="GerE"/>
    <property type="match status" value="1"/>
</dbReference>
<dbReference type="PROSITE" id="PS50043">
    <property type="entry name" value="HTH_LUXR_2"/>
    <property type="match status" value="1"/>
</dbReference>
<dbReference type="Pfam" id="PF00072">
    <property type="entry name" value="Response_reg"/>
    <property type="match status" value="1"/>
</dbReference>
<dbReference type="Proteomes" id="UP001430149">
    <property type="component" value="Unassembled WGS sequence"/>
</dbReference>
<evidence type="ECO:0000259" key="4">
    <source>
        <dbReference type="PROSITE" id="PS50043"/>
    </source>
</evidence>
<dbReference type="PANTHER" id="PTHR43214">
    <property type="entry name" value="TWO-COMPONENT RESPONSE REGULATOR"/>
    <property type="match status" value="1"/>
</dbReference>
<dbReference type="EMBL" id="JADIKE010000036">
    <property type="protein sequence ID" value="MBM7126012.1"/>
    <property type="molecule type" value="Genomic_DNA"/>
</dbReference>
<dbReference type="Gene3D" id="3.40.50.2300">
    <property type="match status" value="1"/>
</dbReference>
<dbReference type="InterPro" id="IPR058245">
    <property type="entry name" value="NreC/VraR/RcsB-like_REC"/>
</dbReference>
<dbReference type="SMART" id="SM00421">
    <property type="entry name" value="HTH_LUXR"/>
    <property type="match status" value="1"/>
</dbReference>
<sequence>MEQGTHPIRILIADDHPMMRDGLRSAITLETDMEVVGEAIDGNEAIALFKTFRPDVTLMDLQMPNVDGLQAITAIRQFAPEASIIVFTVYPGDARVTQALTLGATSYLLKSASRQDIIVAIRAAAEGRQIIAKEISADLANHRGTAGLTVRELSVLRLVKSGMSNRAIADSLFVSEDTIKSHMKSILSKLGASDRTHAVTIAVKRGFLDSL</sequence>
<dbReference type="InterPro" id="IPR001789">
    <property type="entry name" value="Sig_transdc_resp-reg_receiver"/>
</dbReference>
<dbReference type="PROSITE" id="PS50110">
    <property type="entry name" value="RESPONSE_REGULATORY"/>
    <property type="match status" value="1"/>
</dbReference>
<dbReference type="PRINTS" id="PR00038">
    <property type="entry name" value="HTHLUXR"/>
</dbReference>
<keyword evidence="1 3" id="KW-0597">Phosphoprotein</keyword>
<dbReference type="SMART" id="SM00448">
    <property type="entry name" value="REC"/>
    <property type="match status" value="1"/>
</dbReference>
<dbReference type="PROSITE" id="PS00622">
    <property type="entry name" value="HTH_LUXR_1"/>
    <property type="match status" value="1"/>
</dbReference>
<feature type="domain" description="HTH luxR-type" evidence="4">
    <location>
        <begin position="141"/>
        <end position="206"/>
    </location>
</feature>
<keyword evidence="7" id="KW-1185">Reference proteome</keyword>
<dbReference type="SUPFAM" id="SSF46894">
    <property type="entry name" value="C-terminal effector domain of the bipartite response regulators"/>
    <property type="match status" value="1"/>
</dbReference>
<gene>
    <name evidence="6" type="ORF">ISP19_11600</name>
</gene>
<organism evidence="6 7">
    <name type="scientific">Dyella flava</name>
    <dbReference type="NCBI Taxonomy" id="1920170"/>
    <lineage>
        <taxon>Bacteria</taxon>
        <taxon>Pseudomonadati</taxon>
        <taxon>Pseudomonadota</taxon>
        <taxon>Gammaproteobacteria</taxon>
        <taxon>Lysobacterales</taxon>
        <taxon>Rhodanobacteraceae</taxon>
        <taxon>Dyella</taxon>
    </lineage>
</organism>
<dbReference type="InterPro" id="IPR016032">
    <property type="entry name" value="Sig_transdc_resp-reg_C-effctor"/>
</dbReference>
<name>A0ABS2K5I1_9GAMM</name>
<feature type="domain" description="Response regulatory" evidence="5">
    <location>
        <begin position="9"/>
        <end position="125"/>
    </location>
</feature>
<evidence type="ECO:0000256" key="3">
    <source>
        <dbReference type="PROSITE-ProRule" id="PRU00169"/>
    </source>
</evidence>
<feature type="modified residue" description="4-aspartylphosphate" evidence="3">
    <location>
        <position position="60"/>
    </location>
</feature>
<evidence type="ECO:0000256" key="1">
    <source>
        <dbReference type="ARBA" id="ARBA00022553"/>
    </source>
</evidence>
<dbReference type="CDD" id="cd17535">
    <property type="entry name" value="REC_NarL-like"/>
    <property type="match status" value="1"/>
</dbReference>